<sequence>MLRVFYYATFGQSNDILLPFQASVIFACFLRNYAGVLFSFSWIWISNLPKPLLTTSETRTCFLQAIVLKYSLVK</sequence>
<evidence type="ECO:0000256" key="1">
    <source>
        <dbReference type="SAM" id="Phobius"/>
    </source>
</evidence>
<dbReference type="AlphaFoldDB" id="A0A0V1GRV8"/>
<evidence type="ECO:0000313" key="2">
    <source>
        <dbReference type="EMBL" id="KRZ01020.1"/>
    </source>
</evidence>
<proteinExistence type="predicted"/>
<accession>A0A0V1GRV8</accession>
<reference evidence="2 3" key="1">
    <citation type="submission" date="2015-01" db="EMBL/GenBank/DDBJ databases">
        <title>Evolution of Trichinella species and genotypes.</title>
        <authorList>
            <person name="Korhonen P.K."/>
            <person name="Edoardo P."/>
            <person name="Giuseppe L.R."/>
            <person name="Gasser R.B."/>
        </authorList>
    </citation>
    <scope>NUCLEOTIDE SEQUENCE [LARGE SCALE GENOMIC DNA]</scope>
    <source>
        <strain evidence="2">ISS176</strain>
    </source>
</reference>
<feature type="transmembrane region" description="Helical" evidence="1">
    <location>
        <begin position="20"/>
        <end position="45"/>
    </location>
</feature>
<dbReference type="EMBL" id="JYDV01000941">
    <property type="protein sequence ID" value="KRZ01020.1"/>
    <property type="molecule type" value="Genomic_DNA"/>
</dbReference>
<gene>
    <name evidence="2" type="ORF">T4C_6308</name>
</gene>
<organism evidence="2 3">
    <name type="scientific">Trichinella pseudospiralis</name>
    <name type="common">Parasitic roundworm</name>
    <dbReference type="NCBI Taxonomy" id="6337"/>
    <lineage>
        <taxon>Eukaryota</taxon>
        <taxon>Metazoa</taxon>
        <taxon>Ecdysozoa</taxon>
        <taxon>Nematoda</taxon>
        <taxon>Enoplea</taxon>
        <taxon>Dorylaimia</taxon>
        <taxon>Trichinellida</taxon>
        <taxon>Trichinellidae</taxon>
        <taxon>Trichinella</taxon>
    </lineage>
</organism>
<dbReference type="Proteomes" id="UP000054826">
    <property type="component" value="Unassembled WGS sequence"/>
</dbReference>
<evidence type="ECO:0000313" key="3">
    <source>
        <dbReference type="Proteomes" id="UP000054826"/>
    </source>
</evidence>
<protein>
    <submittedName>
        <fullName evidence="2">Uncharacterized protein</fullName>
    </submittedName>
</protein>
<name>A0A0V1GRV8_TRIPS</name>
<keyword evidence="1" id="KW-1133">Transmembrane helix</keyword>
<dbReference type="PROSITE" id="PS51257">
    <property type="entry name" value="PROKAR_LIPOPROTEIN"/>
    <property type="match status" value="1"/>
</dbReference>
<keyword evidence="1" id="KW-0472">Membrane</keyword>
<keyword evidence="1" id="KW-0812">Transmembrane</keyword>
<comment type="caution">
    <text evidence="2">The sequence shown here is derived from an EMBL/GenBank/DDBJ whole genome shotgun (WGS) entry which is preliminary data.</text>
</comment>